<dbReference type="OrthoDB" id="539213at2759"/>
<dbReference type="InterPro" id="IPR002110">
    <property type="entry name" value="Ankyrin_rpt"/>
</dbReference>
<gene>
    <name evidence="2" type="ORF">HYH03_002612</name>
</gene>
<dbReference type="EMBL" id="JAEHOE010000006">
    <property type="protein sequence ID" value="KAG2499677.1"/>
    <property type="molecule type" value="Genomic_DNA"/>
</dbReference>
<dbReference type="Gene3D" id="1.25.40.20">
    <property type="entry name" value="Ankyrin repeat-containing domain"/>
    <property type="match status" value="1"/>
</dbReference>
<name>A0A836C5F7_9CHLO</name>
<dbReference type="Pfam" id="PF13637">
    <property type="entry name" value="Ank_4"/>
    <property type="match status" value="1"/>
</dbReference>
<dbReference type="PROSITE" id="PS50088">
    <property type="entry name" value="ANK_REPEAT"/>
    <property type="match status" value="1"/>
</dbReference>
<accession>A0A836C5F7</accession>
<proteinExistence type="predicted"/>
<evidence type="ECO:0000256" key="1">
    <source>
        <dbReference type="PROSITE-ProRule" id="PRU00023"/>
    </source>
</evidence>
<feature type="repeat" description="ANK" evidence="1">
    <location>
        <begin position="9"/>
        <end position="41"/>
    </location>
</feature>
<dbReference type="SUPFAM" id="SSF48403">
    <property type="entry name" value="Ankyrin repeat"/>
    <property type="match status" value="1"/>
</dbReference>
<dbReference type="Proteomes" id="UP000612055">
    <property type="component" value="Unassembled WGS sequence"/>
</dbReference>
<dbReference type="InterPro" id="IPR036770">
    <property type="entry name" value="Ankyrin_rpt-contain_sf"/>
</dbReference>
<reference evidence="2" key="1">
    <citation type="journal article" date="2020" name="bioRxiv">
        <title>Comparative genomics of Chlamydomonas.</title>
        <authorList>
            <person name="Craig R.J."/>
            <person name="Hasan A.R."/>
            <person name="Ness R.W."/>
            <person name="Keightley P.D."/>
        </authorList>
    </citation>
    <scope>NUCLEOTIDE SEQUENCE</scope>
    <source>
        <strain evidence="2">CCAP 11/70</strain>
    </source>
</reference>
<evidence type="ECO:0000313" key="2">
    <source>
        <dbReference type="EMBL" id="KAG2499677.1"/>
    </source>
</evidence>
<evidence type="ECO:0000313" key="3">
    <source>
        <dbReference type="Proteomes" id="UP000612055"/>
    </source>
</evidence>
<keyword evidence="3" id="KW-1185">Reference proteome</keyword>
<dbReference type="AlphaFoldDB" id="A0A836C5F7"/>
<organism evidence="2 3">
    <name type="scientific">Edaphochlamys debaryana</name>
    <dbReference type="NCBI Taxonomy" id="47281"/>
    <lineage>
        <taxon>Eukaryota</taxon>
        <taxon>Viridiplantae</taxon>
        <taxon>Chlorophyta</taxon>
        <taxon>core chlorophytes</taxon>
        <taxon>Chlorophyceae</taxon>
        <taxon>CS clade</taxon>
        <taxon>Chlamydomonadales</taxon>
        <taxon>Chlamydomonadales incertae sedis</taxon>
        <taxon>Edaphochlamys</taxon>
    </lineage>
</organism>
<comment type="caution">
    <text evidence="2">The sequence shown here is derived from an EMBL/GenBank/DDBJ whole genome shotgun (WGS) entry which is preliminary data.</text>
</comment>
<keyword evidence="1" id="KW-0040">ANK repeat</keyword>
<sequence>MSRYAKPTSGWTLLHQAGYWGNVEAARRLVQLGASITAVAKDGETPAQAARNRGHKELAALLEEAARGAKGPLWGPPTNPTLLPSSCSWSQARAQRAAKDLQVAYGGGVVHIAKGRRYYVDAMGRVLVGWHGTYDPPTGMDGEPMISSQACCGST</sequence>
<protein>
    <submittedName>
        <fullName evidence="2">Uncharacterized protein</fullName>
    </submittedName>
</protein>
<dbReference type="PROSITE" id="PS50297">
    <property type="entry name" value="ANK_REP_REGION"/>
    <property type="match status" value="1"/>
</dbReference>